<comment type="caution">
    <text evidence="3">The sequence shown here is derived from an EMBL/GenBank/DDBJ whole genome shotgun (WGS) entry which is preliminary data.</text>
</comment>
<protein>
    <submittedName>
        <fullName evidence="3">Uncharacterized protein</fullName>
    </submittedName>
</protein>
<feature type="compositionally biased region" description="Polar residues" evidence="1">
    <location>
        <begin position="113"/>
        <end position="135"/>
    </location>
</feature>
<feature type="signal peptide" evidence="2">
    <location>
        <begin position="1"/>
        <end position="22"/>
    </location>
</feature>
<dbReference type="AlphaFoldDB" id="J9D515"/>
<evidence type="ECO:0000256" key="2">
    <source>
        <dbReference type="SAM" id="SignalP"/>
    </source>
</evidence>
<gene>
    <name evidence="3" type="ORF">EDEG_02977</name>
</gene>
<evidence type="ECO:0000313" key="3">
    <source>
        <dbReference type="EMBL" id="EJW02619.1"/>
    </source>
</evidence>
<keyword evidence="2" id="KW-0732">Signal</keyword>
<dbReference type="HOGENOM" id="CLU_866061_0_0_1"/>
<feature type="chain" id="PRO_5003821839" evidence="2">
    <location>
        <begin position="23"/>
        <end position="321"/>
    </location>
</feature>
<proteinExistence type="predicted"/>
<organism evidence="3 4">
    <name type="scientific">Edhazardia aedis (strain USNM 41457)</name>
    <name type="common">Microsporidian parasite</name>
    <dbReference type="NCBI Taxonomy" id="1003232"/>
    <lineage>
        <taxon>Eukaryota</taxon>
        <taxon>Fungi</taxon>
        <taxon>Fungi incertae sedis</taxon>
        <taxon>Microsporidia</taxon>
        <taxon>Edhazardia</taxon>
    </lineage>
</organism>
<feature type="compositionally biased region" description="Polar residues" evidence="1">
    <location>
        <begin position="155"/>
        <end position="175"/>
    </location>
</feature>
<sequence>MKANFFPIVLLVASTFELNVTGNKENVASKKSSSFPKYLHIRHCANPGLFKSSHVSNEENEELSNFSDLENEDFSVSNDSNEVLSAISKNMSALSNRMRSEISQSPAAIRASQAVSRKNSLQSLKSAESLKSNMSKKGIPMELSSQSSMKSLLKTPSSSVRSSLNTPKLSINASVKSIRPSLSSEKKSSAKLTDSQSFQRSQRSLSSIKSLSSRKSSSKSSSRKPVIVVQPLSSERSLSESFVSDVPSSQKFESSKKSNFNSEQSNPVVSAYAKLIIQGGEEVDENKLKGLLRQMLANLGVIAGGVLEYFDLNAPVDSSAF</sequence>
<evidence type="ECO:0000313" key="4">
    <source>
        <dbReference type="Proteomes" id="UP000003163"/>
    </source>
</evidence>
<dbReference type="Proteomes" id="UP000003163">
    <property type="component" value="Unassembled WGS sequence"/>
</dbReference>
<dbReference type="EMBL" id="AFBI03000063">
    <property type="protein sequence ID" value="EJW02619.1"/>
    <property type="molecule type" value="Genomic_DNA"/>
</dbReference>
<dbReference type="VEuPathDB" id="MicrosporidiaDB:EDEG_02977"/>
<evidence type="ECO:0000256" key="1">
    <source>
        <dbReference type="SAM" id="MobiDB-lite"/>
    </source>
</evidence>
<feature type="compositionally biased region" description="Low complexity" evidence="1">
    <location>
        <begin position="195"/>
        <end position="224"/>
    </location>
</feature>
<dbReference type="InParanoid" id="J9D515"/>
<keyword evidence="4" id="KW-1185">Reference proteome</keyword>
<name>J9D515_EDHAE</name>
<reference evidence="3 4" key="1">
    <citation type="submission" date="2011-08" db="EMBL/GenBank/DDBJ databases">
        <authorList>
            <person name="Liu Z.J."/>
            <person name="Shi F.L."/>
            <person name="Lu J.Q."/>
            <person name="Li M."/>
            <person name="Wang Z.L."/>
        </authorList>
    </citation>
    <scope>NUCLEOTIDE SEQUENCE [LARGE SCALE GENOMIC DNA]</scope>
    <source>
        <strain evidence="3 4">USNM 41457</strain>
    </source>
</reference>
<reference evidence="4" key="2">
    <citation type="submission" date="2015-07" db="EMBL/GenBank/DDBJ databases">
        <title>Contrasting host-pathogen interactions and genome evolution in two generalist and specialist microsporidian pathogens of mosquitoes.</title>
        <authorList>
            <consortium name="The Broad Institute Genomics Platform"/>
            <consortium name="The Broad Institute Genome Sequencing Center for Infectious Disease"/>
            <person name="Cuomo C.A."/>
            <person name="Sanscrainte N.D."/>
            <person name="Goldberg J.M."/>
            <person name="Heiman D."/>
            <person name="Young S."/>
            <person name="Zeng Q."/>
            <person name="Becnel J.J."/>
            <person name="Birren B.W."/>
        </authorList>
    </citation>
    <scope>NUCLEOTIDE SEQUENCE [LARGE SCALE GENOMIC DNA]</scope>
    <source>
        <strain evidence="4">USNM 41457</strain>
    </source>
</reference>
<feature type="region of interest" description="Disordered" evidence="1">
    <location>
        <begin position="104"/>
        <end position="226"/>
    </location>
</feature>
<accession>J9D515</accession>
<feature type="compositionally biased region" description="Low complexity" evidence="1">
    <location>
        <begin position="143"/>
        <end position="154"/>
    </location>
</feature>